<proteinExistence type="predicted"/>
<reference evidence="5" key="1">
    <citation type="submission" date="2014-09" db="EMBL/GenBank/DDBJ databases">
        <title>Whole genome shotgun sequence of Streptomyces sp. NBRC 110027.</title>
        <authorList>
            <person name="Komaki H."/>
            <person name="Ichikawa N."/>
            <person name="Katano-Makiyama Y."/>
            <person name="Hosoyama A."/>
            <person name="Hashimoto M."/>
            <person name="Uohara A."/>
            <person name="Kitahashi Y."/>
            <person name="Ohji S."/>
            <person name="Kimura A."/>
            <person name="Yamazoe A."/>
            <person name="Igarashi Y."/>
            <person name="Fujita N."/>
        </authorList>
    </citation>
    <scope>NUCLEOTIDE SEQUENCE [LARGE SCALE GENOMIC DNA]</scope>
    <source>
        <strain evidence="5">NBRC 110027</strain>
    </source>
</reference>
<evidence type="ECO:0000313" key="5">
    <source>
        <dbReference type="Proteomes" id="UP000048965"/>
    </source>
</evidence>
<organism evidence="4 5">
    <name type="scientific">Streptomyces lydicamycinicus</name>
    <dbReference type="NCBI Taxonomy" id="1546107"/>
    <lineage>
        <taxon>Bacteria</taxon>
        <taxon>Bacillati</taxon>
        <taxon>Actinomycetota</taxon>
        <taxon>Actinomycetes</taxon>
        <taxon>Kitasatosporales</taxon>
        <taxon>Streptomycetaceae</taxon>
        <taxon>Streptomyces</taxon>
    </lineage>
</organism>
<sequence length="231" mass="24187">MSIGAGTSRGTAGMNIALADQGSPTTLVLLRHGETALTPEKRLSGSGGSDPALSETGRRQAEAAARMLVARGAVQAVVSSPLRRAHQTAETAARLLGLEVQVDEGLTEADFGVWEGLTFAEVRERYPDELAAWRASPAAVPGGTGETFTAVARRAALSRDRLLARYQGQTVLVVSHVGVLRTLVRLALGAPPESLFRMELSAASLSAVAYDGEGNASVQLLNDTSHLADHH</sequence>
<name>A0A0P4R460_9ACTN</name>
<feature type="region of interest" description="Disordered" evidence="3">
    <location>
        <begin position="38"/>
        <end position="59"/>
    </location>
</feature>
<dbReference type="Pfam" id="PF00300">
    <property type="entry name" value="His_Phos_1"/>
    <property type="match status" value="1"/>
</dbReference>
<dbReference type="CDD" id="cd07067">
    <property type="entry name" value="HP_PGM_like"/>
    <property type="match status" value="1"/>
</dbReference>
<dbReference type="InterPro" id="IPR013078">
    <property type="entry name" value="His_Pase_superF_clade-1"/>
</dbReference>
<gene>
    <name evidence="4" type="ORF">TPA0598_03_01220</name>
</gene>
<reference evidence="4 5" key="2">
    <citation type="journal article" date="2015" name="Stand. Genomic Sci.">
        <title>Draft genome sequence of marine-derived Streptomyces sp. TP-A0598, a producer of anti-MRSA antibiotic lydicamycins.</title>
        <authorList>
            <person name="Komaki H."/>
            <person name="Ichikawa N."/>
            <person name="Hosoyama A."/>
            <person name="Fujita N."/>
            <person name="Igarashi Y."/>
        </authorList>
    </citation>
    <scope>NUCLEOTIDE SEQUENCE [LARGE SCALE GENOMIC DNA]</scope>
    <source>
        <strain evidence="4 5">NBRC 110027</strain>
    </source>
</reference>
<dbReference type="SMART" id="SM00855">
    <property type="entry name" value="PGAM"/>
    <property type="match status" value="1"/>
</dbReference>
<feature type="binding site" evidence="2">
    <location>
        <position position="84"/>
    </location>
    <ligand>
        <name>substrate</name>
    </ligand>
</feature>
<evidence type="ECO:0000256" key="1">
    <source>
        <dbReference type="PIRSR" id="PIRSR613078-1"/>
    </source>
</evidence>
<evidence type="ECO:0000313" key="4">
    <source>
        <dbReference type="EMBL" id="GAO07661.1"/>
    </source>
</evidence>
<dbReference type="AlphaFoldDB" id="A0A0P4R460"/>
<dbReference type="Proteomes" id="UP000048965">
    <property type="component" value="Unassembled WGS sequence"/>
</dbReference>
<dbReference type="PANTHER" id="PTHR48100">
    <property type="entry name" value="BROAD-SPECIFICITY PHOSPHATASE YOR283W-RELATED"/>
    <property type="match status" value="1"/>
</dbReference>
<dbReference type="InterPro" id="IPR029033">
    <property type="entry name" value="His_PPase_superfam"/>
</dbReference>
<dbReference type="GO" id="GO:0005737">
    <property type="term" value="C:cytoplasm"/>
    <property type="evidence" value="ECO:0007669"/>
    <property type="project" value="TreeGrafter"/>
</dbReference>
<dbReference type="EMBL" id="BBNO01000003">
    <property type="protein sequence ID" value="GAO07661.1"/>
    <property type="molecule type" value="Genomic_DNA"/>
</dbReference>
<evidence type="ECO:0000256" key="3">
    <source>
        <dbReference type="SAM" id="MobiDB-lite"/>
    </source>
</evidence>
<dbReference type="Gene3D" id="3.40.50.1240">
    <property type="entry name" value="Phosphoglycerate mutase-like"/>
    <property type="match status" value="1"/>
</dbReference>
<dbReference type="SUPFAM" id="SSF53254">
    <property type="entry name" value="Phosphoglycerate mutase-like"/>
    <property type="match status" value="1"/>
</dbReference>
<feature type="active site" description="Tele-phosphohistidine intermediate" evidence="1">
    <location>
        <position position="32"/>
    </location>
</feature>
<dbReference type="GO" id="GO:0016791">
    <property type="term" value="F:phosphatase activity"/>
    <property type="evidence" value="ECO:0007669"/>
    <property type="project" value="TreeGrafter"/>
</dbReference>
<keyword evidence="5" id="KW-1185">Reference proteome</keyword>
<comment type="caution">
    <text evidence="4">The sequence shown here is derived from an EMBL/GenBank/DDBJ whole genome shotgun (WGS) entry which is preliminary data.</text>
</comment>
<dbReference type="PANTHER" id="PTHR48100:SF62">
    <property type="entry name" value="GLUCOSYL-3-PHOSPHOGLYCERATE PHOSPHATASE"/>
    <property type="match status" value="1"/>
</dbReference>
<evidence type="ECO:0000256" key="2">
    <source>
        <dbReference type="PIRSR" id="PIRSR613078-2"/>
    </source>
</evidence>
<dbReference type="InterPro" id="IPR050275">
    <property type="entry name" value="PGM_Phosphatase"/>
</dbReference>
<feature type="active site" description="Proton donor/acceptor" evidence="1">
    <location>
        <position position="108"/>
    </location>
</feature>
<accession>A0A0P4R460</accession>
<protein>
    <submittedName>
        <fullName evidence="4">Putative acid phosphatase</fullName>
    </submittedName>
</protein>